<name>A0AAE1AGN5_9GAST</name>
<dbReference type="Proteomes" id="UP001283361">
    <property type="component" value="Unassembled WGS sequence"/>
</dbReference>
<protein>
    <submittedName>
        <fullName evidence="2">Uncharacterized protein</fullName>
    </submittedName>
</protein>
<reference evidence="2" key="1">
    <citation type="journal article" date="2023" name="G3 (Bethesda)">
        <title>A reference genome for the long-term kleptoplast-retaining sea slug Elysia crispata morphotype clarki.</title>
        <authorList>
            <person name="Eastman K.E."/>
            <person name="Pendleton A.L."/>
            <person name="Shaikh M.A."/>
            <person name="Suttiyut T."/>
            <person name="Ogas R."/>
            <person name="Tomko P."/>
            <person name="Gavelis G."/>
            <person name="Widhalm J.R."/>
            <person name="Wisecaver J.H."/>
        </authorList>
    </citation>
    <scope>NUCLEOTIDE SEQUENCE</scope>
    <source>
        <strain evidence="2">ECLA1</strain>
    </source>
</reference>
<evidence type="ECO:0000256" key="1">
    <source>
        <dbReference type="SAM" id="MobiDB-lite"/>
    </source>
</evidence>
<proteinExistence type="predicted"/>
<evidence type="ECO:0000313" key="2">
    <source>
        <dbReference type="EMBL" id="KAK3787150.1"/>
    </source>
</evidence>
<organism evidence="2 3">
    <name type="scientific">Elysia crispata</name>
    <name type="common">lettuce slug</name>
    <dbReference type="NCBI Taxonomy" id="231223"/>
    <lineage>
        <taxon>Eukaryota</taxon>
        <taxon>Metazoa</taxon>
        <taxon>Spiralia</taxon>
        <taxon>Lophotrochozoa</taxon>
        <taxon>Mollusca</taxon>
        <taxon>Gastropoda</taxon>
        <taxon>Heterobranchia</taxon>
        <taxon>Euthyneura</taxon>
        <taxon>Panpulmonata</taxon>
        <taxon>Sacoglossa</taxon>
        <taxon>Placobranchoidea</taxon>
        <taxon>Plakobranchidae</taxon>
        <taxon>Elysia</taxon>
    </lineage>
</organism>
<feature type="region of interest" description="Disordered" evidence="1">
    <location>
        <begin position="40"/>
        <end position="65"/>
    </location>
</feature>
<comment type="caution">
    <text evidence="2">The sequence shown here is derived from an EMBL/GenBank/DDBJ whole genome shotgun (WGS) entry which is preliminary data.</text>
</comment>
<evidence type="ECO:0000313" key="3">
    <source>
        <dbReference type="Proteomes" id="UP001283361"/>
    </source>
</evidence>
<keyword evidence="3" id="KW-1185">Reference proteome</keyword>
<dbReference type="EMBL" id="JAWDGP010001892">
    <property type="protein sequence ID" value="KAK3787150.1"/>
    <property type="molecule type" value="Genomic_DNA"/>
</dbReference>
<accession>A0AAE1AGN5</accession>
<sequence length="129" mass="13680">MTAVSPDIFVTRHGTLKGGALVQLSRPKRIARSYLPLPLSNHCGGTPPPAVKGAEPRSGGDSLDLQSSDVRFVCVASAPPRLPPRNNGGGACDTEINSRKVSRLAHWHRDRDHVCLSSKVGLVGIKVAL</sequence>
<dbReference type="AlphaFoldDB" id="A0AAE1AGN5"/>
<gene>
    <name evidence="2" type="ORF">RRG08_011426</name>
</gene>